<dbReference type="GO" id="GO:0009450">
    <property type="term" value="P:gamma-aminobutyric acid catabolic process"/>
    <property type="evidence" value="ECO:0007669"/>
    <property type="project" value="InterPro"/>
</dbReference>
<evidence type="ECO:0000313" key="5">
    <source>
        <dbReference type="Proteomes" id="UP000217083"/>
    </source>
</evidence>
<dbReference type="InterPro" id="IPR016161">
    <property type="entry name" value="Ald_DH/histidinol_DH"/>
</dbReference>
<dbReference type="EC" id="1.2.1.16" evidence="4"/>
<proteinExistence type="inferred from homology"/>
<dbReference type="PANTHER" id="PTHR43353">
    <property type="entry name" value="SUCCINATE-SEMIALDEHYDE DEHYDROGENASE, MITOCHONDRIAL"/>
    <property type="match status" value="1"/>
</dbReference>
<evidence type="ECO:0000256" key="1">
    <source>
        <dbReference type="ARBA" id="ARBA00009986"/>
    </source>
</evidence>
<keyword evidence="5" id="KW-1185">Reference proteome</keyword>
<dbReference type="Gene3D" id="3.40.309.10">
    <property type="entry name" value="Aldehyde Dehydrogenase, Chain A, domain 2"/>
    <property type="match status" value="1"/>
</dbReference>
<organism evidence="4 5">
    <name type="scientific">Lottiidibacillus patelloidae</name>
    <dbReference type="NCBI Taxonomy" id="2670334"/>
    <lineage>
        <taxon>Bacteria</taxon>
        <taxon>Bacillati</taxon>
        <taxon>Bacillota</taxon>
        <taxon>Bacilli</taxon>
        <taxon>Bacillales</taxon>
        <taxon>Bacillaceae</taxon>
        <taxon>Lottiidibacillus</taxon>
    </lineage>
</organism>
<dbReference type="InterPro" id="IPR016160">
    <property type="entry name" value="Ald_DH_CS_CYS"/>
</dbReference>
<dbReference type="Proteomes" id="UP000217083">
    <property type="component" value="Unassembled WGS sequence"/>
</dbReference>
<protein>
    <submittedName>
        <fullName evidence="4">Succinate-semialdehyde dehydrogenase (NADP(+))</fullName>
        <ecNumber evidence="4">1.2.1.16</ecNumber>
    </submittedName>
</protein>
<dbReference type="EMBL" id="NPIA01000001">
    <property type="protein sequence ID" value="OZM58740.1"/>
    <property type="molecule type" value="Genomic_DNA"/>
</dbReference>
<name>A0A263BYK6_9BACI</name>
<reference evidence="5" key="1">
    <citation type="submission" date="2017-08" db="EMBL/GenBank/DDBJ databases">
        <authorList>
            <person name="Huang Z."/>
        </authorList>
    </citation>
    <scope>NUCLEOTIDE SEQUENCE [LARGE SCALE GENOMIC DNA]</scope>
    <source>
        <strain evidence="5">SA5d-4</strain>
    </source>
</reference>
<dbReference type="InterPro" id="IPR016163">
    <property type="entry name" value="Ald_DH_C"/>
</dbReference>
<reference evidence="4 5" key="2">
    <citation type="submission" date="2017-09" db="EMBL/GenBank/DDBJ databases">
        <title>Bacillus patelloidae sp. nov., isolated from the intestinal tract of a marine limpet.</title>
        <authorList>
            <person name="Liu R."/>
            <person name="Dong C."/>
            <person name="Shao Z."/>
        </authorList>
    </citation>
    <scope>NUCLEOTIDE SEQUENCE [LARGE SCALE GENOMIC DNA]</scope>
    <source>
        <strain evidence="4 5">SA5d-4</strain>
    </source>
</reference>
<dbReference type="InterPro" id="IPR015590">
    <property type="entry name" value="Aldehyde_DH_dom"/>
</dbReference>
<dbReference type="FunFam" id="3.40.605.10:FF:000005">
    <property type="entry name" value="Succinate-semialdehyde dehydrogenase I"/>
    <property type="match status" value="1"/>
</dbReference>
<dbReference type="CDD" id="cd07103">
    <property type="entry name" value="ALDH_F5_SSADH_GabD"/>
    <property type="match status" value="1"/>
</dbReference>
<gene>
    <name evidence="4" type="primary">gabD</name>
    <name evidence="4" type="ORF">CIB95_01170</name>
</gene>
<dbReference type="FunFam" id="3.40.309.10:FF:000004">
    <property type="entry name" value="Succinate-semialdehyde dehydrogenase I"/>
    <property type="match status" value="1"/>
</dbReference>
<dbReference type="InterPro" id="IPR010102">
    <property type="entry name" value="Succ_semiAld_DH"/>
</dbReference>
<dbReference type="PROSITE" id="PS00070">
    <property type="entry name" value="ALDEHYDE_DEHYDR_CYS"/>
    <property type="match status" value="1"/>
</dbReference>
<dbReference type="InterPro" id="IPR050740">
    <property type="entry name" value="Aldehyde_DH_Superfamily"/>
</dbReference>
<dbReference type="GO" id="GO:0004777">
    <property type="term" value="F:succinate-semialdehyde dehydrogenase (NAD+) activity"/>
    <property type="evidence" value="ECO:0007669"/>
    <property type="project" value="TreeGrafter"/>
</dbReference>
<dbReference type="SUPFAM" id="SSF53720">
    <property type="entry name" value="ALDH-like"/>
    <property type="match status" value="1"/>
</dbReference>
<sequence length="473" mass="50829">MEGKMLIGEEWVNLDEKIEVRNPATGELVGTVPNGGKEETKRAIEAAEKAMKVWSAFPAGKRARYMQKLTKEIIKNEMELAEIMTLEMGKPLKEARGEVRSSAAYVEWFAEEGKRVYGETIPSNRPDQRMMVIKQPVGVVGAITPWNFPAAMITRKLGPALAAGCAIVIKPATATPLTALKLAEICKNVGFPPGLVNVVTGKTSEIGAEIMSNPTVRKVSFTGSTNVGKLLMRQAADNVKKLSLELGGHAPVIVFDDANLDKAVKGAIASKFRNAGQTCICGNRIYVQEGIYEAFLAKFVEETKKLQVGNGMEETTDVGPVIDSGAYEKIDEHVQNAIGNGAACLLGGQGTSGNGSNFYEPTILSNVTDDMLIMNEETFGPVAPVQSFKTMEEVIAKANNTEYGLAAYFFTEGMSQGMKMAEALEYGIIGWNDGVPTAVQAPFGGVKESGIGREGGHQGLAEYLEEKYISIGL</sequence>
<evidence type="ECO:0000256" key="2">
    <source>
        <dbReference type="ARBA" id="ARBA00023002"/>
    </source>
</evidence>
<evidence type="ECO:0000313" key="4">
    <source>
        <dbReference type="EMBL" id="OZM58740.1"/>
    </source>
</evidence>
<dbReference type="Gene3D" id="3.40.605.10">
    <property type="entry name" value="Aldehyde Dehydrogenase, Chain A, domain 1"/>
    <property type="match status" value="1"/>
</dbReference>
<dbReference type="Pfam" id="PF00171">
    <property type="entry name" value="Aldedh"/>
    <property type="match status" value="1"/>
</dbReference>
<comment type="caution">
    <text evidence="4">The sequence shown here is derived from an EMBL/GenBank/DDBJ whole genome shotgun (WGS) entry which is preliminary data.</text>
</comment>
<dbReference type="FunFam" id="3.40.605.10:FF:000026">
    <property type="entry name" value="Aldehyde dehydrogenase, putative"/>
    <property type="match status" value="1"/>
</dbReference>
<dbReference type="PANTHER" id="PTHR43353:SF5">
    <property type="entry name" value="SUCCINATE-SEMIALDEHYDE DEHYDROGENASE, MITOCHONDRIAL"/>
    <property type="match status" value="1"/>
</dbReference>
<accession>A0A263BYK6</accession>
<dbReference type="NCBIfam" id="TIGR01780">
    <property type="entry name" value="SSADH"/>
    <property type="match status" value="1"/>
</dbReference>
<keyword evidence="2 4" id="KW-0560">Oxidoreductase</keyword>
<dbReference type="AlphaFoldDB" id="A0A263BYK6"/>
<evidence type="ECO:0000259" key="3">
    <source>
        <dbReference type="Pfam" id="PF00171"/>
    </source>
</evidence>
<comment type="similarity">
    <text evidence="1">Belongs to the aldehyde dehydrogenase family.</text>
</comment>
<dbReference type="InterPro" id="IPR016162">
    <property type="entry name" value="Ald_DH_N"/>
</dbReference>
<feature type="domain" description="Aldehyde dehydrogenase" evidence="3">
    <location>
        <begin position="11"/>
        <end position="468"/>
    </location>
</feature>